<proteinExistence type="predicted"/>
<name>A0A1X6YWF4_9RHOB</name>
<reference evidence="2" key="1">
    <citation type="submission" date="2017-03" db="EMBL/GenBank/DDBJ databases">
        <authorList>
            <person name="Rodrigo-Torres L."/>
            <person name="Arahal R.D."/>
            <person name="Lucena T."/>
        </authorList>
    </citation>
    <scope>NUCLEOTIDE SEQUENCE [LARGE SCALE GENOMIC DNA]</scope>
    <source>
        <strain evidence="2">CECT 8411</strain>
    </source>
</reference>
<sequence>MYSMTARRMTSGLVLKYLNGDCLIVREGYESALPRSSKVLLTRPG</sequence>
<protein>
    <submittedName>
        <fullName evidence="1">Uncharacterized protein</fullName>
    </submittedName>
</protein>
<organism evidence="1 2">
    <name type="scientific">Ruegeria meonggei</name>
    <dbReference type="NCBI Taxonomy" id="1446476"/>
    <lineage>
        <taxon>Bacteria</taxon>
        <taxon>Pseudomonadati</taxon>
        <taxon>Pseudomonadota</taxon>
        <taxon>Alphaproteobacteria</taxon>
        <taxon>Rhodobacterales</taxon>
        <taxon>Roseobacteraceae</taxon>
        <taxon>Ruegeria</taxon>
    </lineage>
</organism>
<dbReference type="Proteomes" id="UP000193778">
    <property type="component" value="Unassembled WGS sequence"/>
</dbReference>
<keyword evidence="2" id="KW-1185">Reference proteome</keyword>
<dbReference type="EMBL" id="FWFP01000003">
    <property type="protein sequence ID" value="SLN33266.1"/>
    <property type="molecule type" value="Genomic_DNA"/>
</dbReference>
<gene>
    <name evidence="1" type="ORF">RUM8411_01420</name>
</gene>
<dbReference type="AlphaFoldDB" id="A0A1X6YWF4"/>
<evidence type="ECO:0000313" key="1">
    <source>
        <dbReference type="EMBL" id="SLN33266.1"/>
    </source>
</evidence>
<accession>A0A1X6YWF4</accession>
<evidence type="ECO:0000313" key="2">
    <source>
        <dbReference type="Proteomes" id="UP000193778"/>
    </source>
</evidence>